<dbReference type="NCBIfam" id="NF038073">
    <property type="entry name" value="rSAM_STM4011"/>
    <property type="match status" value="1"/>
</dbReference>
<name>A0ABT7E3C3_9NEIS</name>
<evidence type="ECO:0000313" key="1">
    <source>
        <dbReference type="EMBL" id="MDK2126814.1"/>
    </source>
</evidence>
<dbReference type="InterPro" id="IPR058240">
    <property type="entry name" value="rSAM_sf"/>
</dbReference>
<protein>
    <submittedName>
        <fullName evidence="1">STM4011 family radical SAM protein</fullName>
    </submittedName>
</protein>
<dbReference type="Gene3D" id="3.20.20.70">
    <property type="entry name" value="Aldolase class I"/>
    <property type="match status" value="1"/>
</dbReference>
<reference evidence="1" key="1">
    <citation type="submission" date="2023-03" db="EMBL/GenBank/DDBJ databases">
        <title>Chitinimonas shenzhenensis gen. nov., sp. nov., a novel member of family Burkholderiaceae isolated from activated sludge collected in Shen Zhen, China.</title>
        <authorList>
            <person name="Wang X."/>
        </authorList>
    </citation>
    <scope>NUCLEOTIDE SEQUENCE</scope>
    <source>
        <strain evidence="1">DQS-5</strain>
    </source>
</reference>
<sequence>MLSLLYRGRLASCNYDCPYCPFAKRKDDRATLKQDAAELARFVDWLRGQPEGRFNLLFTPWGEALTRRHYRDAIITLSHWPQVARVAVQTNLSNSPQWLAAANPDRVSLWCSFHPEETPRAGFLQRVQQLQALGVRHSIGMVGIRRFFGEMAALRQQLPPGTYLWINAYHDEGRRYYSAAELAWLGQIDPWFALNHQAPPSLGAPCVTGERVLSVDGNGDIRRCHFVPAVLGNLYQPALANPLQTRACPNRRCDCYIGHAHRPDLPFQQAFGLGTLGRIPEVFHWQAPADWQPAPPAPPSPSSRVIRLVAY</sequence>
<keyword evidence="2" id="KW-1185">Reference proteome</keyword>
<dbReference type="InterPro" id="IPR013785">
    <property type="entry name" value="Aldolase_TIM"/>
</dbReference>
<gene>
    <name evidence="1" type="ORF">PZA18_22470</name>
</gene>
<proteinExistence type="predicted"/>
<comment type="caution">
    <text evidence="1">The sequence shown here is derived from an EMBL/GenBank/DDBJ whole genome shotgun (WGS) entry which is preliminary data.</text>
</comment>
<dbReference type="Proteomes" id="UP001172778">
    <property type="component" value="Unassembled WGS sequence"/>
</dbReference>
<organism evidence="1 2">
    <name type="scientific">Parachitinimonas caeni</name>
    <dbReference type="NCBI Taxonomy" id="3031301"/>
    <lineage>
        <taxon>Bacteria</taxon>
        <taxon>Pseudomonadati</taxon>
        <taxon>Pseudomonadota</taxon>
        <taxon>Betaproteobacteria</taxon>
        <taxon>Neisseriales</taxon>
        <taxon>Chitinibacteraceae</taxon>
        <taxon>Parachitinimonas</taxon>
    </lineage>
</organism>
<dbReference type="EMBL" id="JARRAF010000053">
    <property type="protein sequence ID" value="MDK2126814.1"/>
    <property type="molecule type" value="Genomic_DNA"/>
</dbReference>
<dbReference type="InterPro" id="IPR047771">
    <property type="entry name" value="Radical_SAM_STM4011-like"/>
</dbReference>
<dbReference type="SUPFAM" id="SSF102114">
    <property type="entry name" value="Radical SAM enzymes"/>
    <property type="match status" value="1"/>
</dbReference>
<evidence type="ECO:0000313" key="2">
    <source>
        <dbReference type="Proteomes" id="UP001172778"/>
    </source>
</evidence>
<dbReference type="CDD" id="cd01335">
    <property type="entry name" value="Radical_SAM"/>
    <property type="match status" value="1"/>
</dbReference>
<accession>A0ABT7E3C3</accession>
<dbReference type="RefSeq" id="WP_284103136.1">
    <property type="nucleotide sequence ID" value="NZ_JARRAF010000053.1"/>
</dbReference>